<reference evidence="1 2" key="1">
    <citation type="journal article" date="2021" name="Sci. Rep.">
        <title>The distribution of antibiotic resistance genes in chicken gut microbiota commensals.</title>
        <authorList>
            <person name="Juricova H."/>
            <person name="Matiasovicova J."/>
            <person name="Kubasova T."/>
            <person name="Cejkova D."/>
            <person name="Rychlik I."/>
        </authorList>
    </citation>
    <scope>NUCLEOTIDE SEQUENCE [LARGE SCALE GENOMIC DNA]</scope>
    <source>
        <strain evidence="1 2">An810</strain>
    </source>
</reference>
<sequence length="284" mass="32482">MIVLKNDQLQVKIAEHGAEFQSISDGKREYLWQADPASWHRKAPVLFPFVGRLKDNHYTFAGQQFEQKQHGFARDMEFKVLKASQTKVTLQLKDSLATRKHYPFAFVLEVTYSLQGKRLVVDYQVKNPSAEQTLLYSLGAHPGFKIVDLQKTSLIISPAKNYGRIKLDGPFSDLVHWENQDFTRPIKLNRDLFKNDAIILATERQGVTVTLKETDNHGVQLIQPDAPFVAIWSSYPAQGDFVCLESWWGIADSLTSTGNLENKAEIMRLAPGHDRHHRYEVEVF</sequence>
<dbReference type="CDD" id="cd09024">
    <property type="entry name" value="Aldose_epim_lacX"/>
    <property type="match status" value="1"/>
</dbReference>
<dbReference type="SUPFAM" id="SSF74650">
    <property type="entry name" value="Galactose mutarotase-like"/>
    <property type="match status" value="1"/>
</dbReference>
<comment type="caution">
    <text evidence="1">The sequence shown here is derived from an EMBL/GenBank/DDBJ whole genome shotgun (WGS) entry which is preliminary data.</text>
</comment>
<gene>
    <name evidence="1" type="ORF">H5993_03845</name>
</gene>
<protein>
    <submittedName>
        <fullName evidence="1">Aldose 1-epimerase family protein</fullName>
    </submittedName>
</protein>
<organism evidence="1 2">
    <name type="scientific">Limosilactobacillus alvi</name>
    <dbReference type="NCBI Taxonomy" id="990412"/>
    <lineage>
        <taxon>Bacteria</taxon>
        <taxon>Bacillati</taxon>
        <taxon>Bacillota</taxon>
        <taxon>Bacilli</taxon>
        <taxon>Lactobacillales</taxon>
        <taxon>Lactobacillaceae</taxon>
        <taxon>Limosilactobacillus</taxon>
    </lineage>
</organism>
<dbReference type="InterPro" id="IPR037481">
    <property type="entry name" value="LacX"/>
</dbReference>
<dbReference type="PANTHER" id="PTHR11122:SF13">
    <property type="entry name" value="GLUCOSE-6-PHOSPHATE 1-EPIMERASE"/>
    <property type="match status" value="1"/>
</dbReference>
<evidence type="ECO:0000313" key="2">
    <source>
        <dbReference type="Proteomes" id="UP000776629"/>
    </source>
</evidence>
<dbReference type="RefSeq" id="WP_204776289.1">
    <property type="nucleotide sequence ID" value="NZ_JACJJQ010000012.1"/>
</dbReference>
<dbReference type="Gene3D" id="2.70.98.10">
    <property type="match status" value="1"/>
</dbReference>
<keyword evidence="2" id="KW-1185">Reference proteome</keyword>
<dbReference type="EMBL" id="JACJJQ010000012">
    <property type="protein sequence ID" value="MBM6753893.1"/>
    <property type="molecule type" value="Genomic_DNA"/>
</dbReference>
<evidence type="ECO:0000313" key="1">
    <source>
        <dbReference type="EMBL" id="MBM6753893.1"/>
    </source>
</evidence>
<name>A0ABS2EN03_9LACO</name>
<dbReference type="Proteomes" id="UP000776629">
    <property type="component" value="Unassembled WGS sequence"/>
</dbReference>
<dbReference type="PANTHER" id="PTHR11122">
    <property type="entry name" value="APOSPORY-ASSOCIATED PROTEIN C-RELATED"/>
    <property type="match status" value="1"/>
</dbReference>
<dbReference type="InterPro" id="IPR011013">
    <property type="entry name" value="Gal_mutarotase_sf_dom"/>
</dbReference>
<dbReference type="Pfam" id="PF01263">
    <property type="entry name" value="Aldose_epim"/>
    <property type="match status" value="1"/>
</dbReference>
<proteinExistence type="predicted"/>
<dbReference type="InterPro" id="IPR014718">
    <property type="entry name" value="GH-type_carb-bd"/>
</dbReference>
<dbReference type="InterPro" id="IPR008183">
    <property type="entry name" value="Aldose_1/G6P_1-epimerase"/>
</dbReference>
<accession>A0ABS2EN03</accession>